<protein>
    <recommendedName>
        <fullName evidence="3">Replication-associated recombination protein A</fullName>
    </recommendedName>
</protein>
<dbReference type="GO" id="GO:0005524">
    <property type="term" value="F:ATP binding"/>
    <property type="evidence" value="ECO:0007669"/>
    <property type="project" value="UniProtKB-KW"/>
</dbReference>
<dbReference type="InterPro" id="IPR008921">
    <property type="entry name" value="DNA_pol3_clamp-load_cplx_C"/>
</dbReference>
<comment type="function">
    <text evidence="1">DNA-dependent ATPase that plays important roles in cellular responses to stalled DNA replication processes.</text>
</comment>
<dbReference type="Pfam" id="PF00004">
    <property type="entry name" value="AAA"/>
    <property type="match status" value="1"/>
</dbReference>
<name>A0A858R6Q7_9PROT</name>
<dbReference type="Gene3D" id="1.20.272.10">
    <property type="match status" value="1"/>
</dbReference>
<reference evidence="7" key="1">
    <citation type="submission" date="2020-04" db="EMBL/GenBank/DDBJ databases">
        <title>A desert anoxygenic phototrophic bacterium fixes CO2 using RubisCO under aerobic conditions.</title>
        <authorList>
            <person name="Tang K."/>
        </authorList>
    </citation>
    <scope>NUCLEOTIDE SEQUENCE [LARGE SCALE GENOMIC DNA]</scope>
    <source>
        <strain evidence="7">MIMtkB3</strain>
    </source>
</reference>
<dbReference type="Gene3D" id="3.40.50.300">
    <property type="entry name" value="P-loop containing nucleotide triphosphate hydrolases"/>
    <property type="match status" value="1"/>
</dbReference>
<dbReference type="GO" id="GO:0006261">
    <property type="term" value="P:DNA-templated DNA replication"/>
    <property type="evidence" value="ECO:0007669"/>
    <property type="project" value="TreeGrafter"/>
</dbReference>
<dbReference type="PANTHER" id="PTHR13779:SF7">
    <property type="entry name" value="ATPASE WRNIP1"/>
    <property type="match status" value="1"/>
</dbReference>
<evidence type="ECO:0000313" key="8">
    <source>
        <dbReference type="Proteomes" id="UP000501891"/>
    </source>
</evidence>
<keyword evidence="5" id="KW-0067">ATP-binding</keyword>
<evidence type="ECO:0000259" key="6">
    <source>
        <dbReference type="SMART" id="SM00382"/>
    </source>
</evidence>
<dbReference type="Pfam" id="PF12002">
    <property type="entry name" value="MgsA_C"/>
    <property type="match status" value="1"/>
</dbReference>
<dbReference type="SMART" id="SM00382">
    <property type="entry name" value="AAA"/>
    <property type="match status" value="1"/>
</dbReference>
<gene>
    <name evidence="7" type="ORF">HHL28_08250</name>
</gene>
<feature type="domain" description="AAA+ ATPase" evidence="6">
    <location>
        <begin position="47"/>
        <end position="163"/>
    </location>
</feature>
<dbReference type="GO" id="GO:0016887">
    <property type="term" value="F:ATP hydrolysis activity"/>
    <property type="evidence" value="ECO:0007669"/>
    <property type="project" value="InterPro"/>
</dbReference>
<dbReference type="InterPro" id="IPR032423">
    <property type="entry name" value="AAA_assoc_2"/>
</dbReference>
<dbReference type="CDD" id="cd00009">
    <property type="entry name" value="AAA"/>
    <property type="match status" value="1"/>
</dbReference>
<dbReference type="Proteomes" id="UP000501891">
    <property type="component" value="Chromosome"/>
</dbReference>
<dbReference type="Pfam" id="PF16193">
    <property type="entry name" value="AAA_assoc_2"/>
    <property type="match status" value="1"/>
</dbReference>
<dbReference type="AlphaFoldDB" id="A0A858R6Q7"/>
<dbReference type="SUPFAM" id="SSF52540">
    <property type="entry name" value="P-loop containing nucleoside triphosphate hydrolases"/>
    <property type="match status" value="1"/>
</dbReference>
<dbReference type="InterPro" id="IPR051314">
    <property type="entry name" value="AAA_ATPase_RarA/MGS1/WRNIP1"/>
</dbReference>
<dbReference type="InterPro" id="IPR021886">
    <property type="entry name" value="MgsA_C"/>
</dbReference>
<dbReference type="GO" id="GO:0000731">
    <property type="term" value="P:DNA synthesis involved in DNA repair"/>
    <property type="evidence" value="ECO:0007669"/>
    <property type="project" value="TreeGrafter"/>
</dbReference>
<keyword evidence="4" id="KW-0547">Nucleotide-binding</keyword>
<dbReference type="FunFam" id="3.40.50.300:FF:000345">
    <property type="entry name" value="AAA family ATPase"/>
    <property type="match status" value="1"/>
</dbReference>
<evidence type="ECO:0000256" key="1">
    <source>
        <dbReference type="ARBA" id="ARBA00002393"/>
    </source>
</evidence>
<evidence type="ECO:0000256" key="2">
    <source>
        <dbReference type="ARBA" id="ARBA00008959"/>
    </source>
</evidence>
<dbReference type="InterPro" id="IPR027417">
    <property type="entry name" value="P-loop_NTPase"/>
</dbReference>
<organism evidence="7 8">
    <name type="scientific">Aerophototrophica crusticola</name>
    <dbReference type="NCBI Taxonomy" id="1709002"/>
    <lineage>
        <taxon>Bacteria</taxon>
        <taxon>Pseudomonadati</taxon>
        <taxon>Pseudomonadota</taxon>
        <taxon>Alphaproteobacteria</taxon>
        <taxon>Rhodospirillales</taxon>
        <taxon>Rhodospirillaceae</taxon>
        <taxon>Aerophototrophica</taxon>
    </lineage>
</organism>
<evidence type="ECO:0000256" key="4">
    <source>
        <dbReference type="ARBA" id="ARBA00022741"/>
    </source>
</evidence>
<keyword evidence="8" id="KW-1185">Reference proteome</keyword>
<dbReference type="FunFam" id="1.10.3710.10:FF:000004">
    <property type="entry name" value="Putative ATPase, AAA family"/>
    <property type="match status" value="1"/>
</dbReference>
<dbReference type="CDD" id="cd18139">
    <property type="entry name" value="HLD_clamp_RarA"/>
    <property type="match status" value="1"/>
</dbReference>
<evidence type="ECO:0000313" key="7">
    <source>
        <dbReference type="EMBL" id="QJE73075.1"/>
    </source>
</evidence>
<dbReference type="InterPro" id="IPR003593">
    <property type="entry name" value="AAA+_ATPase"/>
</dbReference>
<sequence length="432" mass="47512">MPGGLFESQAPRPLADRLRPKSLEEVVGQEHLLKPDSPLGRMVRARRLTSMVLWGPPGVGKTTIARLLALASDLHFEPLSAVFSGVADLRKVFEAAKARRAAGQGTLLFIDEIHRFNRSQQDGFLPYVEDGTVTLVGATTENPSFELNAALLSRAQVFVLNRLDEAALEKLLARAEAEEGRPLPLDADARTALKAMADGDGRYCLNLCEELFALPPGTVLDTAGLATAVQRRMPLYDKAQEGHYNLISALHKSLRGSDTDAALYWYARMLAGGEDPRYIARRLLRFAVEDVGMADPGALAQAVAAWESYERLGSPEGELAIAQLVIYLGTAPKSNAAYVAYKAAVSAAKETGSLSPPKHILNAPTKLMKQLGYGKGYAYDHDTAEGFSGQDYFPEEMGRREFYRPVERGFEREVKKRLDYWARLRAEKSEKT</sequence>
<comment type="similarity">
    <text evidence="2">Belongs to the AAA ATPase family. RarA/MGS1/WRNIP1 subfamily.</text>
</comment>
<dbReference type="GO" id="GO:0003677">
    <property type="term" value="F:DNA binding"/>
    <property type="evidence" value="ECO:0007669"/>
    <property type="project" value="InterPro"/>
</dbReference>
<dbReference type="EMBL" id="CP051775">
    <property type="protein sequence ID" value="QJE73075.1"/>
    <property type="molecule type" value="Genomic_DNA"/>
</dbReference>
<dbReference type="GO" id="GO:0008047">
    <property type="term" value="F:enzyme activator activity"/>
    <property type="evidence" value="ECO:0007669"/>
    <property type="project" value="TreeGrafter"/>
</dbReference>
<dbReference type="PANTHER" id="PTHR13779">
    <property type="entry name" value="WERNER HELICASE-INTERACTING PROTEIN 1 FAMILY MEMBER"/>
    <property type="match status" value="1"/>
</dbReference>
<dbReference type="GO" id="GO:0017116">
    <property type="term" value="F:single-stranded DNA helicase activity"/>
    <property type="evidence" value="ECO:0007669"/>
    <property type="project" value="TreeGrafter"/>
</dbReference>
<dbReference type="Gene3D" id="1.10.3710.10">
    <property type="entry name" value="DNA polymerase III clamp loader subunits, C-terminal domain"/>
    <property type="match status" value="1"/>
</dbReference>
<dbReference type="KEGG" id="acru:HHL28_08250"/>
<dbReference type="SUPFAM" id="SSF48019">
    <property type="entry name" value="post-AAA+ oligomerization domain-like"/>
    <property type="match status" value="1"/>
</dbReference>
<evidence type="ECO:0000256" key="3">
    <source>
        <dbReference type="ARBA" id="ARBA00020776"/>
    </source>
</evidence>
<proteinExistence type="inferred from homology"/>
<dbReference type="FunFam" id="1.20.272.10:FF:000001">
    <property type="entry name" value="Putative AAA family ATPase"/>
    <property type="match status" value="1"/>
</dbReference>
<accession>A0A858R6Q7</accession>
<dbReference type="InterPro" id="IPR003959">
    <property type="entry name" value="ATPase_AAA_core"/>
</dbReference>
<evidence type="ECO:0000256" key="5">
    <source>
        <dbReference type="ARBA" id="ARBA00022840"/>
    </source>
</evidence>